<feature type="domain" description="RecQ mediated genome instability protein 1 OB-fold" evidence="3">
    <location>
        <begin position="305"/>
        <end position="417"/>
    </location>
</feature>
<gene>
    <name evidence="4" type="ORF">FB192DRAFT_1324376</name>
</gene>
<dbReference type="InterPro" id="IPR042470">
    <property type="entry name" value="RMI1_N_C_sf"/>
</dbReference>
<dbReference type="InterPro" id="IPR053261">
    <property type="entry name" value="Polyketide-peptide_reg"/>
</dbReference>
<dbReference type="SUPFAM" id="SSF48613">
    <property type="entry name" value="Heme oxygenase-like"/>
    <property type="match status" value="1"/>
</dbReference>
<evidence type="ECO:0000259" key="3">
    <source>
        <dbReference type="Pfam" id="PF08585"/>
    </source>
</evidence>
<dbReference type="EMBL" id="JAAECE010000003">
    <property type="protein sequence ID" value="KAF1804201.1"/>
    <property type="molecule type" value="Genomic_DNA"/>
</dbReference>
<evidence type="ECO:0000259" key="2">
    <source>
        <dbReference type="Pfam" id="PF03070"/>
    </source>
</evidence>
<protein>
    <recommendedName>
        <fullName evidence="6">RecQ mediated genome instability protein 1-like N-terminal helical domain-containing protein</fullName>
    </recommendedName>
</protein>
<dbReference type="Proteomes" id="UP000469890">
    <property type="component" value="Unassembled WGS sequence"/>
</dbReference>
<dbReference type="PANTHER" id="PTHR41813:SF2">
    <property type="entry name" value="REGULATOR PAB1642, PUTATIVE (AFU_ORTHOLOGUE AFUA_3G11955)-RELATED"/>
    <property type="match status" value="1"/>
</dbReference>
<sequence length="800" mass="90306">MKLTGHLLSLDKPSFEKATQHPFLTQVGTLQVKPEHLKSWLIQDRYYTGGYIKMMGIMISKLPLYEDQRELGDNNPSYSPEKAQNIIRVLSFALSNVHRESQFFTDILNRDPYSKCEQSLRQKAWTSKYIDFVRKVAQEGGYDLGESLVVLWAMEIIFFRAWNFAKSVNAELKEKNGKDSQDVHIATCHELMANWTMEEFNDFVNDCEDLVNQLDTSDPHMSQEEPPVILLRWCKERKGIRLRKDYVRAWKATRSEPIADYEAAYTELVADFLKNDISTTSEPVIQDDFAQNPIDTFPIGHFREGRGVILQIQDTLDIRHSTYSLLNSLNNATPVRQLYIERIEGEEVNLPRGMLQWVLTDGTKQIYAMEIETIPGLDLKTPFGCKLLIKGCRVRRGMLMLTKDNVEVLGGDVVELYGGDMIAELEDRFKRKLGIIEEPITPVPTENGSSNPGANSTATPSHNNSNHAMPAQNPMQAEPTDNFDDDINYDDLPMDSFETDMGSSEAANSAGRELNTTLPDTTDTGYSDDDDFMEPPPPPPPPHASPRPPSTNTTSRVSLEKRPQQTQESTISSKRTRVEASSPVAEVPASTTPAPPEHDQNVIEPTPMDTDEDYDDDDQGDLSFVDPSVWANFEMAVNNDKVQYDDQGRANCSFDALKQILIAMREQTGGNVPDTLRVKAQCIKMAKLKMHINQCFYLELLLGDPIVKYEKNGPLEGTIRAVVNNELMYRLMGKEVHEVKEIYAKGGQAGIANQVLKPVRKKITQIVVYLTLDMTVLEENLDDPQHALMPLIIDYEPATD</sequence>
<evidence type="ECO:0000256" key="1">
    <source>
        <dbReference type="SAM" id="MobiDB-lite"/>
    </source>
</evidence>
<name>A0A8H4BLE5_MUCCL</name>
<dbReference type="AlphaFoldDB" id="A0A8H4BLE5"/>
<proteinExistence type="predicted"/>
<dbReference type="Pfam" id="PF03070">
    <property type="entry name" value="TENA_THI-4"/>
    <property type="match status" value="1"/>
</dbReference>
<dbReference type="CDD" id="cd19357">
    <property type="entry name" value="TenA_E_At3g16990-like"/>
    <property type="match status" value="1"/>
</dbReference>
<dbReference type="InterPro" id="IPR013894">
    <property type="entry name" value="RMI1_OB"/>
</dbReference>
<dbReference type="Gene3D" id="2.40.50.770">
    <property type="entry name" value="RecQ-mediated genome instability protein Rmi1, C-terminal domain"/>
    <property type="match status" value="1"/>
</dbReference>
<feature type="compositionally biased region" description="Pro residues" evidence="1">
    <location>
        <begin position="534"/>
        <end position="549"/>
    </location>
</feature>
<evidence type="ECO:0000313" key="4">
    <source>
        <dbReference type="EMBL" id="KAF1804201.1"/>
    </source>
</evidence>
<accession>A0A8H4BLE5</accession>
<evidence type="ECO:0000313" key="5">
    <source>
        <dbReference type="Proteomes" id="UP000469890"/>
    </source>
</evidence>
<feature type="region of interest" description="Disordered" evidence="1">
    <location>
        <begin position="440"/>
        <end position="617"/>
    </location>
</feature>
<feature type="domain" description="Thiaminase-2/PQQC" evidence="2">
    <location>
        <begin position="17"/>
        <end position="72"/>
    </location>
</feature>
<feature type="compositionally biased region" description="Polar residues" evidence="1">
    <location>
        <begin position="564"/>
        <end position="573"/>
    </location>
</feature>
<evidence type="ECO:0008006" key="6">
    <source>
        <dbReference type="Google" id="ProtNLM"/>
    </source>
</evidence>
<comment type="caution">
    <text evidence="4">The sequence shown here is derived from an EMBL/GenBank/DDBJ whole genome shotgun (WGS) entry which is preliminary data.</text>
</comment>
<reference evidence="4 5" key="1">
    <citation type="submission" date="2019-09" db="EMBL/GenBank/DDBJ databases">
        <authorList>
            <consortium name="DOE Joint Genome Institute"/>
            <person name="Mondo S.J."/>
            <person name="Navarro-Mendoza M.I."/>
            <person name="Perez-Arques C."/>
            <person name="Panchal S."/>
            <person name="Nicolas F.E."/>
            <person name="Ganguly P."/>
            <person name="Pangilinan J."/>
            <person name="Grigoriev I."/>
            <person name="Heitman J."/>
            <person name="Sanya K."/>
            <person name="Garre V."/>
        </authorList>
    </citation>
    <scope>NUCLEOTIDE SEQUENCE [LARGE SCALE GENOMIC DNA]</scope>
    <source>
        <strain evidence="4 5">MU402</strain>
    </source>
</reference>
<dbReference type="Pfam" id="PF08585">
    <property type="entry name" value="RMI1_N_C"/>
    <property type="match status" value="1"/>
</dbReference>
<dbReference type="PANTHER" id="PTHR41813">
    <property type="entry name" value="REGULATOR PAB1642, PUTATIVE (AFU_ORTHOLOGUE AFUA_3G11955)-RELATED"/>
    <property type="match status" value="1"/>
</dbReference>
<dbReference type="InterPro" id="IPR016084">
    <property type="entry name" value="Haem_Oase-like_multi-hlx"/>
</dbReference>
<dbReference type="InterPro" id="IPR004305">
    <property type="entry name" value="Thiaminase-2/PQQC"/>
</dbReference>
<feature type="compositionally biased region" description="Polar residues" evidence="1">
    <location>
        <begin position="444"/>
        <end position="467"/>
    </location>
</feature>
<dbReference type="GO" id="GO:0006772">
    <property type="term" value="P:thiamine metabolic process"/>
    <property type="evidence" value="ECO:0007669"/>
    <property type="project" value="UniProtKB-ARBA"/>
</dbReference>
<dbReference type="Gene3D" id="1.20.910.10">
    <property type="entry name" value="Heme oxygenase-like"/>
    <property type="match status" value="1"/>
</dbReference>
<organism evidence="4 5">
    <name type="scientific">Mucor circinelloides f. lusitanicus</name>
    <name type="common">Mucor racemosus var. lusitanicus</name>
    <dbReference type="NCBI Taxonomy" id="29924"/>
    <lineage>
        <taxon>Eukaryota</taxon>
        <taxon>Fungi</taxon>
        <taxon>Fungi incertae sedis</taxon>
        <taxon>Mucoromycota</taxon>
        <taxon>Mucoromycotina</taxon>
        <taxon>Mucoromycetes</taxon>
        <taxon>Mucorales</taxon>
        <taxon>Mucorineae</taxon>
        <taxon>Mucoraceae</taxon>
        <taxon>Mucor</taxon>
    </lineage>
</organism>
<feature type="compositionally biased region" description="Acidic residues" evidence="1">
    <location>
        <begin position="481"/>
        <end position="493"/>
    </location>
</feature>